<dbReference type="AlphaFoldDB" id="A0A7G5E2B7"/>
<dbReference type="Proteomes" id="UP000515450">
    <property type="component" value="Chromosome"/>
</dbReference>
<evidence type="ECO:0000313" key="2">
    <source>
        <dbReference type="Proteomes" id="UP000515450"/>
    </source>
</evidence>
<protein>
    <submittedName>
        <fullName evidence="1">Uncharacterized protein</fullName>
    </submittedName>
</protein>
<sequence length="174" mass="20184">MEKNGMETTERLEQLKLWALKRDGKEADTQYHDLASDRWLQVYRNEALNLMKAGFYNKGSALFESYVEVHYPHELEKLIGKLERSYDSLQRFSPGLLEDGFYNLVLGDIPLLMAGTIVVLLRAKESDFPSIYNNDADADMRSSPNWLIQQSNNDIWVDMHQTALNNIHYPDKIL</sequence>
<reference evidence="1 2" key="1">
    <citation type="journal article" date="2020" name="G3 (Bethesda)">
        <title>CeMbio - The Caenorhabditis elegans Microbiome Resource.</title>
        <authorList>
            <person name="Dirksen P."/>
            <person name="Assie A."/>
            <person name="Zimmermann J."/>
            <person name="Zhang F."/>
            <person name="Tietje A.M."/>
            <person name="Marsh S.A."/>
            <person name="Felix M.A."/>
            <person name="Shapira M."/>
            <person name="Kaleta C."/>
            <person name="Schulenburg H."/>
            <person name="Samuel B."/>
        </authorList>
    </citation>
    <scope>NUCLEOTIDE SEQUENCE [LARGE SCALE GENOMIC DNA]</scope>
    <source>
        <strain evidence="1 2">BIGb0170</strain>
    </source>
</reference>
<name>A0A7G5E2B7_9SPHI</name>
<keyword evidence="2" id="KW-1185">Reference proteome</keyword>
<evidence type="ECO:0000313" key="1">
    <source>
        <dbReference type="EMBL" id="QMV68142.1"/>
    </source>
</evidence>
<proteinExistence type="predicted"/>
<dbReference type="RefSeq" id="WP_182332640.1">
    <property type="nucleotide sequence ID" value="NZ_CP058555.1"/>
</dbReference>
<organism evidence="1 2">
    <name type="scientific">Sphingobacterium paramultivorum</name>
    <dbReference type="NCBI Taxonomy" id="2886510"/>
    <lineage>
        <taxon>Bacteria</taxon>
        <taxon>Pseudomonadati</taxon>
        <taxon>Bacteroidota</taxon>
        <taxon>Sphingobacteriia</taxon>
        <taxon>Sphingobacteriales</taxon>
        <taxon>Sphingobacteriaceae</taxon>
        <taxon>Sphingobacterium</taxon>
    </lineage>
</organism>
<dbReference type="EMBL" id="CP058555">
    <property type="protein sequence ID" value="QMV68142.1"/>
    <property type="molecule type" value="Genomic_DNA"/>
</dbReference>
<accession>A0A7G5E2B7</accession>
<gene>
    <name evidence="1" type="ORF">HS960_10940</name>
</gene>